<feature type="transmembrane region" description="Helical" evidence="1">
    <location>
        <begin position="60"/>
        <end position="77"/>
    </location>
</feature>
<dbReference type="EMBL" id="MSFL01000002">
    <property type="protein sequence ID" value="PWY91214.1"/>
    <property type="molecule type" value="Genomic_DNA"/>
</dbReference>
<dbReference type="Proteomes" id="UP000247233">
    <property type="component" value="Unassembled WGS sequence"/>
</dbReference>
<proteinExistence type="predicted"/>
<protein>
    <submittedName>
        <fullName evidence="2">Uncharacterized protein</fullName>
    </submittedName>
</protein>
<dbReference type="VEuPathDB" id="FungiDB:BO70DRAFT_88091"/>
<name>A0A317WXS7_9EURO</name>
<dbReference type="RefSeq" id="XP_025403657.1">
    <property type="nucleotide sequence ID" value="XM_025548813.1"/>
</dbReference>
<sequence length="78" mass="8740">MESDDDVMTYFLCSVISCRCAKLRAAGRLQLVRCPPHRGFPCGFSFVVVSFGRDQDRDRILCALYIYCCPAIGVLGWA</sequence>
<organism evidence="2 3">
    <name type="scientific">Aspergillus heteromorphus CBS 117.55</name>
    <dbReference type="NCBI Taxonomy" id="1448321"/>
    <lineage>
        <taxon>Eukaryota</taxon>
        <taxon>Fungi</taxon>
        <taxon>Dikarya</taxon>
        <taxon>Ascomycota</taxon>
        <taxon>Pezizomycotina</taxon>
        <taxon>Eurotiomycetes</taxon>
        <taxon>Eurotiomycetidae</taxon>
        <taxon>Eurotiales</taxon>
        <taxon>Aspergillaceae</taxon>
        <taxon>Aspergillus</taxon>
        <taxon>Aspergillus subgen. Circumdati</taxon>
    </lineage>
</organism>
<dbReference type="GeneID" id="37071050"/>
<keyword evidence="1" id="KW-1133">Transmembrane helix</keyword>
<accession>A0A317WXS7</accession>
<evidence type="ECO:0000256" key="1">
    <source>
        <dbReference type="SAM" id="Phobius"/>
    </source>
</evidence>
<keyword evidence="3" id="KW-1185">Reference proteome</keyword>
<comment type="caution">
    <text evidence="2">The sequence shown here is derived from an EMBL/GenBank/DDBJ whole genome shotgun (WGS) entry which is preliminary data.</text>
</comment>
<dbReference type="AlphaFoldDB" id="A0A317WXS7"/>
<keyword evidence="1" id="KW-0472">Membrane</keyword>
<gene>
    <name evidence="2" type="ORF">BO70DRAFT_88091</name>
</gene>
<evidence type="ECO:0000313" key="3">
    <source>
        <dbReference type="Proteomes" id="UP000247233"/>
    </source>
</evidence>
<reference evidence="2 3" key="1">
    <citation type="submission" date="2016-12" db="EMBL/GenBank/DDBJ databases">
        <title>The genomes of Aspergillus section Nigri reveals drivers in fungal speciation.</title>
        <authorList>
            <consortium name="DOE Joint Genome Institute"/>
            <person name="Vesth T.C."/>
            <person name="Nybo J."/>
            <person name="Theobald S."/>
            <person name="Brandl J."/>
            <person name="Frisvad J.C."/>
            <person name="Nielsen K.F."/>
            <person name="Lyhne E.K."/>
            <person name="Kogle M.E."/>
            <person name="Kuo A."/>
            <person name="Riley R."/>
            <person name="Clum A."/>
            <person name="Nolan M."/>
            <person name="Lipzen A."/>
            <person name="Salamov A."/>
            <person name="Henrissat B."/>
            <person name="Wiebenga A."/>
            <person name="De Vries R.P."/>
            <person name="Grigoriev I.V."/>
            <person name="Mortensen U.H."/>
            <person name="Andersen M.R."/>
            <person name="Baker S.E."/>
        </authorList>
    </citation>
    <scope>NUCLEOTIDE SEQUENCE [LARGE SCALE GENOMIC DNA]</scope>
    <source>
        <strain evidence="2 3">CBS 117.55</strain>
    </source>
</reference>
<keyword evidence="1" id="KW-0812">Transmembrane</keyword>
<evidence type="ECO:0000313" key="2">
    <source>
        <dbReference type="EMBL" id="PWY91214.1"/>
    </source>
</evidence>